<reference evidence="6" key="1">
    <citation type="submission" date="2022-01" db="EMBL/GenBank/DDBJ databases">
        <authorList>
            <person name="King R."/>
        </authorList>
    </citation>
    <scope>NUCLEOTIDE SEQUENCE</scope>
</reference>
<feature type="region of interest" description="Disordered" evidence="5">
    <location>
        <begin position="1"/>
        <end position="21"/>
    </location>
</feature>
<keyword evidence="3 4" id="KW-0418">Kinase</keyword>
<organism evidence="6 7">
    <name type="scientific">Psylliodes chrysocephalus</name>
    <dbReference type="NCBI Taxonomy" id="3402493"/>
    <lineage>
        <taxon>Eukaryota</taxon>
        <taxon>Metazoa</taxon>
        <taxon>Ecdysozoa</taxon>
        <taxon>Arthropoda</taxon>
        <taxon>Hexapoda</taxon>
        <taxon>Insecta</taxon>
        <taxon>Pterygota</taxon>
        <taxon>Neoptera</taxon>
        <taxon>Endopterygota</taxon>
        <taxon>Coleoptera</taxon>
        <taxon>Polyphaga</taxon>
        <taxon>Cucujiformia</taxon>
        <taxon>Chrysomeloidea</taxon>
        <taxon>Chrysomelidae</taxon>
        <taxon>Galerucinae</taxon>
        <taxon>Alticini</taxon>
        <taxon>Psylliodes</taxon>
    </lineage>
</organism>
<evidence type="ECO:0000313" key="7">
    <source>
        <dbReference type="Proteomes" id="UP001153636"/>
    </source>
</evidence>
<dbReference type="PRINTS" id="PR00094">
    <property type="entry name" value="ADENYLTKNASE"/>
</dbReference>
<dbReference type="Proteomes" id="UP001153636">
    <property type="component" value="Chromosome 3"/>
</dbReference>
<keyword evidence="2" id="KW-0547">Nucleotide-binding</keyword>
<dbReference type="OrthoDB" id="442176at2759"/>
<protein>
    <recommendedName>
        <fullName evidence="8">Adenylate kinase</fullName>
    </recommendedName>
</protein>
<evidence type="ECO:0000256" key="1">
    <source>
        <dbReference type="ARBA" id="ARBA00022679"/>
    </source>
</evidence>
<dbReference type="SUPFAM" id="SSF52540">
    <property type="entry name" value="P-loop containing nucleoside triphosphate hydrolases"/>
    <property type="match status" value="1"/>
</dbReference>
<evidence type="ECO:0000256" key="5">
    <source>
        <dbReference type="SAM" id="MobiDB-lite"/>
    </source>
</evidence>
<dbReference type="GO" id="GO:0019205">
    <property type="term" value="F:nucleobase-containing compound kinase activity"/>
    <property type="evidence" value="ECO:0007669"/>
    <property type="project" value="InterPro"/>
</dbReference>
<proteinExistence type="inferred from homology"/>
<gene>
    <name evidence="6" type="ORF">PSYICH_LOCUS9274</name>
</gene>
<dbReference type="PROSITE" id="PS00113">
    <property type="entry name" value="ADENYLATE_KINASE"/>
    <property type="match status" value="1"/>
</dbReference>
<name>A0A9P0GFB1_9CUCU</name>
<dbReference type="InterPro" id="IPR027417">
    <property type="entry name" value="P-loop_NTPase"/>
</dbReference>
<keyword evidence="1 4" id="KW-0808">Transferase</keyword>
<keyword evidence="7" id="KW-1185">Reference proteome</keyword>
<evidence type="ECO:0000256" key="2">
    <source>
        <dbReference type="ARBA" id="ARBA00022741"/>
    </source>
</evidence>
<evidence type="ECO:0000313" key="6">
    <source>
        <dbReference type="EMBL" id="CAH1108771.1"/>
    </source>
</evidence>
<evidence type="ECO:0008006" key="8">
    <source>
        <dbReference type="Google" id="ProtNLM"/>
    </source>
</evidence>
<dbReference type="EMBL" id="OV651815">
    <property type="protein sequence ID" value="CAH1108771.1"/>
    <property type="molecule type" value="Genomic_DNA"/>
</dbReference>
<dbReference type="HAMAP" id="MF_00235">
    <property type="entry name" value="Adenylate_kinase_Adk"/>
    <property type="match status" value="1"/>
</dbReference>
<sequence>MHRKKFNREKQKLQLLQRSGAGSSFTTPWPLMSFFEFMFDQKTPRETSSSVILERNNIYSPSSIMEAEVVPEPSLDQSSLTNLEFDSQINQFNLINDHQEASATPPVVNLNRNLEIPREMPFTPISAPIPGLNVPIVWVLGGPGSGKGTQCEKIVERYELTHLSTGDLLRAEVESGSELGVELQEAMKKGELVSNETVLSILREAMVRALPTAKGFLIDGYPREKQQGIDFENNVGPLTIAVYFEASDQILIERLLERGLTSGRADDNIKTIKQRLQTFKTHNDAILAQWGDKIKRVDAERTTQKIFEDVMAILDPVLP</sequence>
<evidence type="ECO:0000256" key="4">
    <source>
        <dbReference type="RuleBase" id="RU003330"/>
    </source>
</evidence>
<dbReference type="GO" id="GO:0006139">
    <property type="term" value="P:nucleobase-containing compound metabolic process"/>
    <property type="evidence" value="ECO:0007669"/>
    <property type="project" value="InterPro"/>
</dbReference>
<dbReference type="InterPro" id="IPR033690">
    <property type="entry name" value="Adenylat_kinase_CS"/>
</dbReference>
<dbReference type="Gene3D" id="3.40.50.300">
    <property type="entry name" value="P-loop containing nucleotide triphosphate hydrolases"/>
    <property type="match status" value="1"/>
</dbReference>
<comment type="similarity">
    <text evidence="4">Belongs to the adenylate kinase family.</text>
</comment>
<dbReference type="GO" id="GO:0005524">
    <property type="term" value="F:ATP binding"/>
    <property type="evidence" value="ECO:0007669"/>
    <property type="project" value="InterPro"/>
</dbReference>
<dbReference type="InterPro" id="IPR000850">
    <property type="entry name" value="Adenylat/UMP-CMP_kin"/>
</dbReference>
<dbReference type="AlphaFoldDB" id="A0A9P0GFB1"/>
<dbReference type="CDD" id="cd01428">
    <property type="entry name" value="ADK"/>
    <property type="match status" value="1"/>
</dbReference>
<dbReference type="Pfam" id="PF00406">
    <property type="entry name" value="ADK"/>
    <property type="match status" value="1"/>
</dbReference>
<accession>A0A9P0GFB1</accession>
<evidence type="ECO:0000256" key="3">
    <source>
        <dbReference type="ARBA" id="ARBA00022777"/>
    </source>
</evidence>
<dbReference type="PANTHER" id="PTHR23359">
    <property type="entry name" value="NUCLEOTIDE KINASE"/>
    <property type="match status" value="1"/>
</dbReference>